<evidence type="ECO:0000313" key="2">
    <source>
        <dbReference type="Proteomes" id="UP000800096"/>
    </source>
</evidence>
<proteinExistence type="predicted"/>
<accession>A0A6A5QVV4</accession>
<dbReference type="EMBL" id="ML979133">
    <property type="protein sequence ID" value="KAF1918686.1"/>
    <property type="molecule type" value="Genomic_DNA"/>
</dbReference>
<keyword evidence="2" id="KW-1185">Reference proteome</keyword>
<reference evidence="1" key="1">
    <citation type="journal article" date="2020" name="Stud. Mycol.">
        <title>101 Dothideomycetes genomes: a test case for predicting lifestyles and emergence of pathogens.</title>
        <authorList>
            <person name="Haridas S."/>
            <person name="Albert R."/>
            <person name="Binder M."/>
            <person name="Bloem J."/>
            <person name="Labutti K."/>
            <person name="Salamov A."/>
            <person name="Andreopoulos B."/>
            <person name="Baker S."/>
            <person name="Barry K."/>
            <person name="Bills G."/>
            <person name="Bluhm B."/>
            <person name="Cannon C."/>
            <person name="Castanera R."/>
            <person name="Culley D."/>
            <person name="Daum C."/>
            <person name="Ezra D."/>
            <person name="Gonzalez J."/>
            <person name="Henrissat B."/>
            <person name="Kuo A."/>
            <person name="Liang C."/>
            <person name="Lipzen A."/>
            <person name="Lutzoni F."/>
            <person name="Magnuson J."/>
            <person name="Mondo S."/>
            <person name="Nolan M."/>
            <person name="Ohm R."/>
            <person name="Pangilinan J."/>
            <person name="Park H.-J."/>
            <person name="Ramirez L."/>
            <person name="Alfaro M."/>
            <person name="Sun H."/>
            <person name="Tritt A."/>
            <person name="Yoshinaga Y."/>
            <person name="Zwiers L.-H."/>
            <person name="Turgeon B."/>
            <person name="Goodwin S."/>
            <person name="Spatafora J."/>
            <person name="Crous P."/>
            <person name="Grigoriev I."/>
        </authorList>
    </citation>
    <scope>NUCLEOTIDE SEQUENCE</scope>
    <source>
        <strain evidence="1">HMLAC05119</strain>
    </source>
</reference>
<dbReference type="AlphaFoldDB" id="A0A6A5QVV4"/>
<name>A0A6A5QVV4_AMPQU</name>
<sequence>MVCAVAVAARLVATSKGVARENFISYSTICIPHHAFAPRQVYKDSWRCLKCLFPHWARRLPEDFIYYTEAACVLVIHAPPPDQLFRAFNIPTSVLVRLQTRV</sequence>
<evidence type="ECO:0000313" key="1">
    <source>
        <dbReference type="EMBL" id="KAF1918686.1"/>
    </source>
</evidence>
<gene>
    <name evidence="1" type="ORF">BDU57DRAFT_511406</name>
</gene>
<protein>
    <submittedName>
        <fullName evidence="1">Uncharacterized protein</fullName>
    </submittedName>
</protein>
<organism evidence="1 2">
    <name type="scientific">Ampelomyces quisqualis</name>
    <name type="common">Powdery mildew agent</name>
    <dbReference type="NCBI Taxonomy" id="50730"/>
    <lineage>
        <taxon>Eukaryota</taxon>
        <taxon>Fungi</taxon>
        <taxon>Dikarya</taxon>
        <taxon>Ascomycota</taxon>
        <taxon>Pezizomycotina</taxon>
        <taxon>Dothideomycetes</taxon>
        <taxon>Pleosporomycetidae</taxon>
        <taxon>Pleosporales</taxon>
        <taxon>Pleosporineae</taxon>
        <taxon>Phaeosphaeriaceae</taxon>
        <taxon>Ampelomyces</taxon>
    </lineage>
</organism>
<dbReference type="Proteomes" id="UP000800096">
    <property type="component" value="Unassembled WGS sequence"/>
</dbReference>